<gene>
    <name evidence="1" type="ORF">O181_045042</name>
</gene>
<name>A0A9Q3DNL7_9BASI</name>
<reference evidence="1" key="1">
    <citation type="submission" date="2021-03" db="EMBL/GenBank/DDBJ databases">
        <title>Draft genome sequence of rust myrtle Austropuccinia psidii MF-1, a brazilian biotype.</title>
        <authorList>
            <person name="Quecine M.C."/>
            <person name="Pachon D.M.R."/>
            <person name="Bonatelli M.L."/>
            <person name="Correr F.H."/>
            <person name="Franceschini L.M."/>
            <person name="Leite T.F."/>
            <person name="Margarido G.R.A."/>
            <person name="Almeida C.A."/>
            <person name="Ferrarezi J.A."/>
            <person name="Labate C.A."/>
        </authorList>
    </citation>
    <scope>NUCLEOTIDE SEQUENCE</scope>
    <source>
        <strain evidence="1">MF-1</strain>
    </source>
</reference>
<evidence type="ECO:0000313" key="1">
    <source>
        <dbReference type="EMBL" id="MBW0505327.1"/>
    </source>
</evidence>
<dbReference type="Proteomes" id="UP000765509">
    <property type="component" value="Unassembled WGS sequence"/>
</dbReference>
<evidence type="ECO:0000313" key="2">
    <source>
        <dbReference type="Proteomes" id="UP000765509"/>
    </source>
</evidence>
<proteinExistence type="predicted"/>
<sequence length="99" mass="11235">FSLSIVQFSTIQGQAIEIKKSTRKSICWTIETKTDSKHQSLDDHHLSGKKSLGHHHLFVETTLEIDIRFLSYPTKHLSHFGPCPWAIVNCCVCTVNKSI</sequence>
<dbReference type="AlphaFoldDB" id="A0A9Q3DNL7"/>
<organism evidence="1 2">
    <name type="scientific">Austropuccinia psidii MF-1</name>
    <dbReference type="NCBI Taxonomy" id="1389203"/>
    <lineage>
        <taxon>Eukaryota</taxon>
        <taxon>Fungi</taxon>
        <taxon>Dikarya</taxon>
        <taxon>Basidiomycota</taxon>
        <taxon>Pucciniomycotina</taxon>
        <taxon>Pucciniomycetes</taxon>
        <taxon>Pucciniales</taxon>
        <taxon>Sphaerophragmiaceae</taxon>
        <taxon>Austropuccinia</taxon>
    </lineage>
</organism>
<comment type="caution">
    <text evidence="1">The sequence shown here is derived from an EMBL/GenBank/DDBJ whole genome shotgun (WGS) entry which is preliminary data.</text>
</comment>
<keyword evidence="2" id="KW-1185">Reference proteome</keyword>
<protein>
    <submittedName>
        <fullName evidence="1">Uncharacterized protein</fullName>
    </submittedName>
</protein>
<feature type="non-terminal residue" evidence="1">
    <location>
        <position position="99"/>
    </location>
</feature>
<accession>A0A9Q3DNL7</accession>
<dbReference type="EMBL" id="AVOT02018434">
    <property type="protein sequence ID" value="MBW0505327.1"/>
    <property type="molecule type" value="Genomic_DNA"/>
</dbReference>